<dbReference type="SUPFAM" id="SSF51261">
    <property type="entry name" value="Duplicated hybrid motif"/>
    <property type="match status" value="1"/>
</dbReference>
<evidence type="ECO:0000313" key="17">
    <source>
        <dbReference type="Proteomes" id="UP001596227"/>
    </source>
</evidence>
<feature type="domain" description="PTS EIIA type-1" evidence="13">
    <location>
        <begin position="23"/>
        <end position="127"/>
    </location>
</feature>
<evidence type="ECO:0000259" key="13">
    <source>
        <dbReference type="PROSITE" id="PS51093"/>
    </source>
</evidence>
<dbReference type="Gene3D" id="3.30.1360.60">
    <property type="entry name" value="Glucose permease domain IIB"/>
    <property type="match status" value="1"/>
</dbReference>
<dbReference type="RefSeq" id="WP_137607470.1">
    <property type="nucleotide sequence ID" value="NZ_BJDH01000005.1"/>
</dbReference>
<dbReference type="InterPro" id="IPR013013">
    <property type="entry name" value="PTS_EIIC_1"/>
</dbReference>
<dbReference type="InterPro" id="IPR011055">
    <property type="entry name" value="Dup_hybrid_motif"/>
</dbReference>
<evidence type="ECO:0000256" key="1">
    <source>
        <dbReference type="ARBA" id="ARBA00004651"/>
    </source>
</evidence>
<dbReference type="InterPro" id="IPR001996">
    <property type="entry name" value="PTS_IIB_1"/>
</dbReference>
<dbReference type="PROSITE" id="PS51093">
    <property type="entry name" value="PTS_EIIA_TYPE_1"/>
    <property type="match status" value="1"/>
</dbReference>
<evidence type="ECO:0000256" key="2">
    <source>
        <dbReference type="ARBA" id="ARBA00022448"/>
    </source>
</evidence>
<evidence type="ECO:0000256" key="6">
    <source>
        <dbReference type="ARBA" id="ARBA00022683"/>
    </source>
</evidence>
<feature type="domain" description="PTS EIIC type-1" evidence="15">
    <location>
        <begin position="274"/>
        <end position="629"/>
    </location>
</feature>
<reference evidence="17" key="1">
    <citation type="journal article" date="2019" name="Int. J. Syst. Evol. Microbiol.">
        <title>The Global Catalogue of Microorganisms (GCM) 10K type strain sequencing project: providing services to taxonomists for standard genome sequencing and annotation.</title>
        <authorList>
            <consortium name="The Broad Institute Genomics Platform"/>
            <consortium name="The Broad Institute Genome Sequencing Center for Infectious Disease"/>
            <person name="Wu L."/>
            <person name="Ma J."/>
        </authorList>
    </citation>
    <scope>NUCLEOTIDE SEQUENCE [LARGE SCALE GENOMIC DNA]</scope>
    <source>
        <strain evidence="17">CCM 8934</strain>
    </source>
</reference>
<feature type="transmembrane region" description="Helical" evidence="12">
    <location>
        <begin position="409"/>
        <end position="435"/>
    </location>
</feature>
<organism evidence="16 17">
    <name type="scientific">Lactiplantibacillus daoliensis</name>
    <dbReference type="NCBI Taxonomy" id="2559916"/>
    <lineage>
        <taxon>Bacteria</taxon>
        <taxon>Bacillati</taxon>
        <taxon>Bacillota</taxon>
        <taxon>Bacilli</taxon>
        <taxon>Lactobacillales</taxon>
        <taxon>Lactobacillaceae</taxon>
        <taxon>Lactiplantibacillus</taxon>
    </lineage>
</organism>
<dbReference type="Pfam" id="PF00358">
    <property type="entry name" value="PTS_EIIA_1"/>
    <property type="match status" value="1"/>
</dbReference>
<sequence>MPTKLTLKAPVSGQLKPITAVNDAVFASEKMGKGFAVEPTDGAVVAPVSGVISFIAPTKHALAILTTSGVEILLHLGLDTVTLNGAPFTWKVKAQQAVTAGESLGAMDLAAIEVKHLAATVVVVITNTVELAADLSPMNPQAVQAGDDVTTCEFTDPTIKPATGTTKPADMAPTLIKLVGGPGNIKNLIHCITRLRFYLADESLADDAAIKRLPGVIDVVKAGGQYQVVIGAAVESVYDAVMAKLDLKPTAVVKAPRPKGIWPSFKWGFGELVGVITATMMPIIGLLAGAGIVKGILAMAVGFKWLTATAPLYILISAIADGIFHFLPVILGVTAAKKLGSNQIVLATVGGVLVYPSLATIASSKTPSLLLFGVHFPIMNYAASVFPILVAAWLAVYLERWLKKVIPQLIASIFIPIIEVLILSALIILILGPAITQLSDWLANGIMAALNFNAIIGGAIYCAIFPVLVIFGLHWPLIPIIVNDLAVHGYSMLNAFSSVLMMGIAGGVFAVTLKTRQKQLKQIGFGATISQLCGVGEPAIYGVLLKYKRVFYMVTLANIFGGALAGALHLLNYGFSGGLIGFASFINPKVGIDQNFYNYIISHGLTFLVAFVLTWLVGFNDKMKPSDQTV</sequence>
<dbReference type="InterPro" id="IPR050558">
    <property type="entry name" value="PTS_Sugar-Specific_Components"/>
</dbReference>
<feature type="transmembrane region" description="Helical" evidence="12">
    <location>
        <begin position="312"/>
        <end position="332"/>
    </location>
</feature>
<dbReference type="InterPro" id="IPR001127">
    <property type="entry name" value="PTS_EIIA_1_perm"/>
</dbReference>
<feature type="transmembrane region" description="Helical" evidence="12">
    <location>
        <begin position="551"/>
        <end position="576"/>
    </location>
</feature>
<evidence type="ECO:0000313" key="16">
    <source>
        <dbReference type="EMBL" id="MFC6293960.1"/>
    </source>
</evidence>
<keyword evidence="17" id="KW-1185">Reference proteome</keyword>
<dbReference type="InterPro" id="IPR036878">
    <property type="entry name" value="Glu_permease_IIB"/>
</dbReference>
<keyword evidence="10 12" id="KW-0472">Membrane</keyword>
<evidence type="ECO:0000256" key="4">
    <source>
        <dbReference type="ARBA" id="ARBA00022597"/>
    </source>
</evidence>
<dbReference type="Pfam" id="PF00367">
    <property type="entry name" value="PTS_EIIB"/>
    <property type="match status" value="1"/>
</dbReference>
<evidence type="ECO:0000256" key="8">
    <source>
        <dbReference type="ARBA" id="ARBA00022777"/>
    </source>
</evidence>
<accession>A0ABW1UD80</accession>
<keyword evidence="5" id="KW-0808">Transferase</keyword>
<dbReference type="Pfam" id="PF02378">
    <property type="entry name" value="PTS_EIIC"/>
    <property type="match status" value="1"/>
</dbReference>
<name>A0ABW1UD80_9LACO</name>
<dbReference type="SUPFAM" id="SSF55604">
    <property type="entry name" value="Glucose permease domain IIB"/>
    <property type="match status" value="1"/>
</dbReference>
<feature type="transmembrane region" description="Helical" evidence="12">
    <location>
        <begin position="344"/>
        <end position="362"/>
    </location>
</feature>
<keyword evidence="3" id="KW-1003">Cell membrane</keyword>
<keyword evidence="2" id="KW-0813">Transport</keyword>
<keyword evidence="9 12" id="KW-1133">Transmembrane helix</keyword>
<dbReference type="CDD" id="cd00212">
    <property type="entry name" value="PTS_IIB_glc"/>
    <property type="match status" value="1"/>
</dbReference>
<feature type="transmembrane region" description="Helical" evidence="12">
    <location>
        <begin position="596"/>
        <end position="617"/>
    </location>
</feature>
<proteinExistence type="predicted"/>
<evidence type="ECO:0000256" key="3">
    <source>
        <dbReference type="ARBA" id="ARBA00022475"/>
    </source>
</evidence>
<feature type="transmembrane region" description="Helical" evidence="12">
    <location>
        <begin position="523"/>
        <end position="544"/>
    </location>
</feature>
<evidence type="ECO:0000256" key="10">
    <source>
        <dbReference type="ARBA" id="ARBA00023136"/>
    </source>
</evidence>
<dbReference type="EMBL" id="JBHSSB010000004">
    <property type="protein sequence ID" value="MFC6293960.1"/>
    <property type="molecule type" value="Genomic_DNA"/>
</dbReference>
<feature type="transmembrane region" description="Helical" evidence="12">
    <location>
        <begin position="490"/>
        <end position="511"/>
    </location>
</feature>
<feature type="domain" description="PTS EIIB type-1" evidence="14">
    <location>
        <begin position="169"/>
        <end position="251"/>
    </location>
</feature>
<feature type="transmembrane region" description="Helical" evidence="12">
    <location>
        <begin position="374"/>
        <end position="397"/>
    </location>
</feature>
<keyword evidence="8" id="KW-0418">Kinase</keyword>
<protein>
    <submittedName>
        <fullName evidence="16">Glucose PTS transporter subunit IIA</fullName>
    </submittedName>
</protein>
<dbReference type="Gene3D" id="2.70.70.10">
    <property type="entry name" value="Glucose Permease (Domain IIA)"/>
    <property type="match status" value="1"/>
</dbReference>
<keyword evidence="7 12" id="KW-0812">Transmembrane</keyword>
<evidence type="ECO:0000259" key="14">
    <source>
        <dbReference type="PROSITE" id="PS51098"/>
    </source>
</evidence>
<dbReference type="PANTHER" id="PTHR30175:SF1">
    <property type="entry name" value="PTS SYSTEM ARBUTIN-, CELLOBIOSE-, AND SALICIN-SPECIFIC EIIBC COMPONENT-RELATED"/>
    <property type="match status" value="1"/>
</dbReference>
<dbReference type="PROSITE" id="PS51103">
    <property type="entry name" value="PTS_EIIC_TYPE_1"/>
    <property type="match status" value="1"/>
</dbReference>
<feature type="active site" description="Phosphocysteine intermediate; for EIIB activity" evidence="11">
    <location>
        <position position="191"/>
    </location>
</feature>
<evidence type="ECO:0000256" key="9">
    <source>
        <dbReference type="ARBA" id="ARBA00022989"/>
    </source>
</evidence>
<keyword evidence="4" id="KW-0762">Sugar transport</keyword>
<dbReference type="Proteomes" id="UP001596227">
    <property type="component" value="Unassembled WGS sequence"/>
</dbReference>
<dbReference type="PROSITE" id="PS00371">
    <property type="entry name" value="PTS_EIIA_TYPE_1_HIS"/>
    <property type="match status" value="1"/>
</dbReference>
<dbReference type="PROSITE" id="PS51098">
    <property type="entry name" value="PTS_EIIB_TYPE_1"/>
    <property type="match status" value="1"/>
</dbReference>
<evidence type="ECO:0000256" key="5">
    <source>
        <dbReference type="ARBA" id="ARBA00022679"/>
    </source>
</evidence>
<dbReference type="NCBIfam" id="TIGR00830">
    <property type="entry name" value="PTBA"/>
    <property type="match status" value="1"/>
</dbReference>
<comment type="caution">
    <text evidence="16">The sequence shown here is derived from an EMBL/GenBank/DDBJ whole genome shotgun (WGS) entry which is preliminary data.</text>
</comment>
<dbReference type="InterPro" id="IPR018113">
    <property type="entry name" value="PTrfase_EIIB_Cys"/>
</dbReference>
<evidence type="ECO:0000256" key="7">
    <source>
        <dbReference type="ARBA" id="ARBA00022692"/>
    </source>
</evidence>
<evidence type="ECO:0000259" key="15">
    <source>
        <dbReference type="PROSITE" id="PS51103"/>
    </source>
</evidence>
<feature type="transmembrane region" description="Helical" evidence="12">
    <location>
        <begin position="455"/>
        <end position="478"/>
    </location>
</feature>
<dbReference type="PANTHER" id="PTHR30175">
    <property type="entry name" value="PHOSPHOTRANSFERASE SYSTEM TRANSPORT PROTEIN"/>
    <property type="match status" value="1"/>
</dbReference>
<evidence type="ECO:0000256" key="11">
    <source>
        <dbReference type="PROSITE-ProRule" id="PRU00421"/>
    </source>
</evidence>
<dbReference type="InterPro" id="IPR003352">
    <property type="entry name" value="PTS_EIIC"/>
</dbReference>
<evidence type="ECO:0000256" key="12">
    <source>
        <dbReference type="SAM" id="Phobius"/>
    </source>
</evidence>
<keyword evidence="6" id="KW-0598">Phosphotransferase system</keyword>
<comment type="subcellular location">
    <subcellularLocation>
        <location evidence="1">Cell membrane</location>
        <topology evidence="1">Multi-pass membrane protein</topology>
    </subcellularLocation>
</comment>
<feature type="transmembrane region" description="Helical" evidence="12">
    <location>
        <begin position="267"/>
        <end position="292"/>
    </location>
</feature>
<dbReference type="PROSITE" id="PS01035">
    <property type="entry name" value="PTS_EIIB_TYPE_1_CYS"/>
    <property type="match status" value="1"/>
</dbReference>
<gene>
    <name evidence="16" type="ORF">ACFQH1_01750</name>
</gene>